<dbReference type="SUPFAM" id="SSF110395">
    <property type="entry name" value="CutC-like"/>
    <property type="match status" value="1"/>
</dbReference>
<evidence type="ECO:0000256" key="2">
    <source>
        <dbReference type="HAMAP-Rule" id="MF_00795"/>
    </source>
</evidence>
<reference evidence="3 4" key="1">
    <citation type="journal article" date="2011" name="J. Bacteriol.">
        <title>Complete genome sequence of the industrial strain Ketogulonicigenium vulgare WSH-001.</title>
        <authorList>
            <person name="Liu L."/>
            <person name="Li Y."/>
            <person name="Zhang J."/>
            <person name="Zhou Z."/>
            <person name="Liu J."/>
            <person name="Li X."/>
            <person name="Zhou J."/>
            <person name="Du G."/>
            <person name="Wang L."/>
            <person name="Chen J."/>
        </authorList>
    </citation>
    <scope>NUCLEOTIDE SEQUENCE [LARGE SCALE GENOMIC DNA]</scope>
    <source>
        <strain evidence="3 4">WSH-001</strain>
    </source>
</reference>
<dbReference type="Gene3D" id="3.20.20.380">
    <property type="entry name" value="Copper homeostasis (CutC) domain"/>
    <property type="match status" value="1"/>
</dbReference>
<dbReference type="AlphaFoldDB" id="F9Y5L6"/>
<evidence type="ECO:0000313" key="3">
    <source>
        <dbReference type="EMBL" id="AEM40769.1"/>
    </source>
</evidence>
<dbReference type="HOGENOM" id="CLU_050555_3_1_5"/>
<dbReference type="RefSeq" id="WP_013384226.1">
    <property type="nucleotide sequence ID" value="NC_017384.1"/>
</dbReference>
<accession>F9Y5L6</accession>
<evidence type="ECO:0000313" key="4">
    <source>
        <dbReference type="Proteomes" id="UP000000692"/>
    </source>
</evidence>
<protein>
    <recommendedName>
        <fullName evidence="2">PF03932 family protein CutC</fullName>
    </recommendedName>
</protein>
<dbReference type="KEGG" id="kvl:KVU_0930"/>
<dbReference type="PANTHER" id="PTHR12598:SF0">
    <property type="entry name" value="COPPER HOMEOSTASIS PROTEIN CUTC HOMOLOG"/>
    <property type="match status" value="1"/>
</dbReference>
<sequence length="235" mass="23267">MALLEICVDDAEGLATAVAAGADRIELCAALAVGGLTPTAGLMFAAASTGCATYAMIRPRAGDFVFTPAEIAVMEGDIDAARAAGLAGVVLGANLADGRLDTELLGRLIQRADGMGLTLHRAFDLVPDFNAAVDQAVALGFERILTSGGATSAVAGLDALRDIVAYAGDRISIMPGSGVNAQNVRGLLALGVSEVHASGGAALPAPDGKVLALGFDGPGRKATSGAAVAALKAVL</sequence>
<dbReference type="PATRIC" id="fig|759362.5.peg.961"/>
<comment type="caution">
    <text evidence="2">Once thought to be involved in copper homeostasis, experiments in E.coli have shown this is not the case.</text>
</comment>
<proteinExistence type="inferred from homology"/>
<dbReference type="GO" id="GO:0005507">
    <property type="term" value="F:copper ion binding"/>
    <property type="evidence" value="ECO:0007669"/>
    <property type="project" value="TreeGrafter"/>
</dbReference>
<keyword evidence="2" id="KW-0963">Cytoplasm</keyword>
<dbReference type="EMBL" id="CP002018">
    <property type="protein sequence ID" value="AEM40769.1"/>
    <property type="molecule type" value="Genomic_DNA"/>
</dbReference>
<name>F9Y5L6_KETVW</name>
<dbReference type="PANTHER" id="PTHR12598">
    <property type="entry name" value="COPPER HOMEOSTASIS PROTEIN CUTC"/>
    <property type="match status" value="1"/>
</dbReference>
<organism evidence="3 4">
    <name type="scientific">Ketogulonicigenium vulgare (strain WSH-001)</name>
    <dbReference type="NCBI Taxonomy" id="759362"/>
    <lineage>
        <taxon>Bacteria</taxon>
        <taxon>Pseudomonadati</taxon>
        <taxon>Pseudomonadota</taxon>
        <taxon>Alphaproteobacteria</taxon>
        <taxon>Rhodobacterales</taxon>
        <taxon>Roseobacteraceae</taxon>
        <taxon>Ketogulonicigenium</taxon>
    </lineage>
</organism>
<dbReference type="InterPro" id="IPR005627">
    <property type="entry name" value="CutC-like"/>
</dbReference>
<comment type="similarity">
    <text evidence="1 2">Belongs to the CutC family.</text>
</comment>
<dbReference type="Pfam" id="PF03932">
    <property type="entry name" value="CutC"/>
    <property type="match status" value="1"/>
</dbReference>
<comment type="subcellular location">
    <subcellularLocation>
        <location evidence="2">Cytoplasm</location>
    </subcellularLocation>
</comment>
<dbReference type="HAMAP" id="MF_00795">
    <property type="entry name" value="CutC"/>
    <property type="match status" value="1"/>
</dbReference>
<dbReference type="InterPro" id="IPR036822">
    <property type="entry name" value="CutC-like_dom_sf"/>
</dbReference>
<dbReference type="GO" id="GO:0005737">
    <property type="term" value="C:cytoplasm"/>
    <property type="evidence" value="ECO:0007669"/>
    <property type="project" value="UniProtKB-SubCell"/>
</dbReference>
<keyword evidence="4" id="KW-1185">Reference proteome</keyword>
<gene>
    <name evidence="2 3" type="primary">cutC</name>
    <name evidence="3" type="ordered locus">KVU_0930</name>
</gene>
<dbReference type="OrthoDB" id="9815677at2"/>
<dbReference type="Proteomes" id="UP000000692">
    <property type="component" value="Chromosome"/>
</dbReference>
<evidence type="ECO:0000256" key="1">
    <source>
        <dbReference type="ARBA" id="ARBA00007768"/>
    </source>
</evidence>
<dbReference type="eggNOG" id="COG3142">
    <property type="taxonomic scope" value="Bacteria"/>
</dbReference>